<keyword evidence="3" id="KW-1185">Reference proteome</keyword>
<organism evidence="2 3">
    <name type="scientific">Thiopseudomonas acetoxidans</name>
    <dbReference type="NCBI Taxonomy" id="3041622"/>
    <lineage>
        <taxon>Bacteria</taxon>
        <taxon>Pseudomonadati</taxon>
        <taxon>Pseudomonadota</taxon>
        <taxon>Gammaproteobacteria</taxon>
        <taxon>Pseudomonadales</taxon>
        <taxon>Pseudomonadaceae</taxon>
        <taxon>Thiopseudomonas</taxon>
    </lineage>
</organism>
<evidence type="ECO:0000313" key="3">
    <source>
        <dbReference type="Proteomes" id="UP001241056"/>
    </source>
</evidence>
<evidence type="ECO:0000313" key="2">
    <source>
        <dbReference type="EMBL" id="MDM7857173.1"/>
    </source>
</evidence>
<evidence type="ECO:0000256" key="1">
    <source>
        <dbReference type="SAM" id="Phobius"/>
    </source>
</evidence>
<evidence type="ECO:0008006" key="4">
    <source>
        <dbReference type="Google" id="ProtNLM"/>
    </source>
</evidence>
<keyword evidence="1" id="KW-0472">Membrane</keyword>
<sequence length="137" mass="16161">MSAYFWQPSPWLHLCVFLLVLLAVVALLGSTVSHLYKAILLVIYALYAALVWWRLLCVKQARYGYGLRYTAKTWQLWTSKTGWQSIHLSAQTMVLPWLLVIYYRKPEQRFSRALVVPWHVLDAESHRKLRVQLRFLA</sequence>
<protein>
    <recommendedName>
        <fullName evidence="4">Toxin CptA</fullName>
    </recommendedName>
</protein>
<keyword evidence="1" id="KW-0812">Transmembrane</keyword>
<dbReference type="EMBL" id="JAUCDY010000002">
    <property type="protein sequence ID" value="MDM7857173.1"/>
    <property type="molecule type" value="Genomic_DNA"/>
</dbReference>
<feature type="transmembrane region" description="Helical" evidence="1">
    <location>
        <begin position="12"/>
        <end position="29"/>
    </location>
</feature>
<keyword evidence="1" id="KW-1133">Transmembrane helix</keyword>
<feature type="transmembrane region" description="Helical" evidence="1">
    <location>
        <begin position="35"/>
        <end position="53"/>
    </location>
</feature>
<gene>
    <name evidence="2" type="ORF">QEZ41_02610</name>
</gene>
<dbReference type="RefSeq" id="WP_289409828.1">
    <property type="nucleotide sequence ID" value="NZ_JAUCDY010000002.1"/>
</dbReference>
<reference evidence="2 3" key="1">
    <citation type="submission" date="2023-06" db="EMBL/GenBank/DDBJ databases">
        <title>Thiopseudomonas sp. CY1220 draft genome sequence.</title>
        <authorList>
            <person name="Zhao G."/>
            <person name="An M."/>
        </authorList>
    </citation>
    <scope>NUCLEOTIDE SEQUENCE [LARGE SCALE GENOMIC DNA]</scope>
    <source>
        <strain evidence="2 3">CY1220</strain>
    </source>
</reference>
<dbReference type="Proteomes" id="UP001241056">
    <property type="component" value="Unassembled WGS sequence"/>
</dbReference>
<accession>A0ABT7SLV6</accession>
<comment type="caution">
    <text evidence="2">The sequence shown here is derived from an EMBL/GenBank/DDBJ whole genome shotgun (WGS) entry which is preliminary data.</text>
</comment>
<name>A0ABT7SLV6_9GAMM</name>
<proteinExistence type="predicted"/>